<accession>A0A4S2L1Z8</accession>
<reference evidence="2 3" key="1">
    <citation type="journal article" date="2019" name="Philos. Trans. R. Soc. Lond., B, Biol. Sci.">
        <title>Ant behaviour and brain gene expression of defending hosts depend on the ecological success of the intruding social parasite.</title>
        <authorList>
            <person name="Kaur R."/>
            <person name="Stoldt M."/>
            <person name="Jongepier E."/>
            <person name="Feldmeyer B."/>
            <person name="Menzel F."/>
            <person name="Bornberg-Bauer E."/>
            <person name="Foitzik S."/>
        </authorList>
    </citation>
    <scope>NUCLEOTIDE SEQUENCE [LARGE SCALE GENOMIC DNA]</scope>
    <source>
        <tissue evidence="2">Whole body</tissue>
    </source>
</reference>
<feature type="signal peptide" evidence="1">
    <location>
        <begin position="1"/>
        <end position="21"/>
    </location>
</feature>
<proteinExistence type="predicted"/>
<dbReference type="EMBL" id="QBLH01000372">
    <property type="protein sequence ID" value="TGZ56166.1"/>
    <property type="molecule type" value="Genomic_DNA"/>
</dbReference>
<evidence type="ECO:0000313" key="2">
    <source>
        <dbReference type="EMBL" id="TGZ56166.1"/>
    </source>
</evidence>
<protein>
    <submittedName>
        <fullName evidence="2">Uncharacterized protein</fullName>
    </submittedName>
</protein>
<keyword evidence="3" id="KW-1185">Reference proteome</keyword>
<feature type="chain" id="PRO_5020438550" evidence="1">
    <location>
        <begin position="22"/>
        <end position="71"/>
    </location>
</feature>
<keyword evidence="1" id="KW-0732">Signal</keyword>
<dbReference type="Proteomes" id="UP000310200">
    <property type="component" value="Unassembled WGS sequence"/>
</dbReference>
<organism evidence="2 3">
    <name type="scientific">Temnothorax longispinosus</name>
    <dbReference type="NCBI Taxonomy" id="300112"/>
    <lineage>
        <taxon>Eukaryota</taxon>
        <taxon>Metazoa</taxon>
        <taxon>Ecdysozoa</taxon>
        <taxon>Arthropoda</taxon>
        <taxon>Hexapoda</taxon>
        <taxon>Insecta</taxon>
        <taxon>Pterygota</taxon>
        <taxon>Neoptera</taxon>
        <taxon>Endopterygota</taxon>
        <taxon>Hymenoptera</taxon>
        <taxon>Apocrita</taxon>
        <taxon>Aculeata</taxon>
        <taxon>Formicoidea</taxon>
        <taxon>Formicidae</taxon>
        <taxon>Myrmicinae</taxon>
        <taxon>Temnothorax</taxon>
    </lineage>
</organism>
<comment type="caution">
    <text evidence="2">The sequence shown here is derived from an EMBL/GenBank/DDBJ whole genome shotgun (WGS) entry which is preliminary data.</text>
</comment>
<evidence type="ECO:0000256" key="1">
    <source>
        <dbReference type="SAM" id="SignalP"/>
    </source>
</evidence>
<name>A0A4S2L1Z8_9HYME</name>
<gene>
    <name evidence="2" type="ORF">DBV15_01706</name>
</gene>
<dbReference type="AlphaFoldDB" id="A0A4S2L1Z8"/>
<evidence type="ECO:0000313" key="3">
    <source>
        <dbReference type="Proteomes" id="UP000310200"/>
    </source>
</evidence>
<sequence>MRAVLCLLVAVTFVMIQEANSTPGFFEDLLYHCPLLSYLFPNCCCDYDRSCCPTTTTTTTTTTPSSTTNGG</sequence>